<dbReference type="EnsemblPlants" id="EMT15655">
    <property type="protein sequence ID" value="EMT15655"/>
    <property type="gene ID" value="F775_19227"/>
</dbReference>
<proteinExistence type="inferred from homology"/>
<dbReference type="PANTHER" id="PTHR11764:SF20">
    <property type="entry name" value="LANOSTEROL SYNTHASE"/>
    <property type="match status" value="1"/>
</dbReference>
<evidence type="ECO:0000256" key="2">
    <source>
        <dbReference type="SAM" id="MobiDB-lite"/>
    </source>
</evidence>
<evidence type="ECO:0008006" key="4">
    <source>
        <dbReference type="Google" id="ProtNLM"/>
    </source>
</evidence>
<comment type="similarity">
    <text evidence="1">Belongs to the terpene cyclase/mutase family.</text>
</comment>
<sequence length="483" mass="55875">MAEIRPSQPRAKKISNRKSKHRPWLRTTNGYLGRQVWEFDAAVEPDPEEVDAVEAARQGFVARRHQLKHSADLVMRNQFAKANPLELDLPAVKLEEHEDVTEEVVSTTLKRAISRLSTLQAHDGHWPGDYGGPMFLMPGLIITLYVTGALNTVLSSEHQIEIRRYLVYLIGLVTTQCHQKHGCYHIACHFIQVAMLFLADSYYALQHLAGRMWCHCRMVYLPMCYIYGKRFVGQVTPLVLELRKELYKGPYNEIDWDKTRNQCAKEDLYYPHPFVQDILWATLHKFVEPLMMHWPASKLREKALETAMKHIHYEDENTRYICIGPVNKVMNMLACWIEDQNSEAFKLHIPRVYDYLWIAEDGMKMQGYNGSQLWDTAFTVQAIVATNLIEEFGPTLKLAHEYIKNSQVLDDSPGEQKDWYRHISKGAWSYSTADQLAYIGLHCRRTKGMIGYSYQQGAPSFPEAHLQRTSKLSMFGLEQFEDG</sequence>
<name>R7W9N4_AEGTA</name>
<dbReference type="Gene3D" id="1.50.10.20">
    <property type="match status" value="2"/>
</dbReference>
<dbReference type="PANTHER" id="PTHR11764">
    <property type="entry name" value="TERPENE CYCLASE/MUTASE FAMILY MEMBER"/>
    <property type="match status" value="1"/>
</dbReference>
<accession>R7W9N4</accession>
<dbReference type="SUPFAM" id="SSF48239">
    <property type="entry name" value="Terpenoid cyclases/Protein prenyltransferases"/>
    <property type="match status" value="2"/>
</dbReference>
<dbReference type="GO" id="GO:0031559">
    <property type="term" value="F:oxidosqualene cyclase activity"/>
    <property type="evidence" value="ECO:0007669"/>
    <property type="project" value="UniProtKB-ARBA"/>
</dbReference>
<dbReference type="InterPro" id="IPR018333">
    <property type="entry name" value="Squalene_cyclase"/>
</dbReference>
<feature type="region of interest" description="Disordered" evidence="2">
    <location>
        <begin position="1"/>
        <end position="22"/>
    </location>
</feature>
<reference evidence="3" key="1">
    <citation type="submission" date="2015-06" db="UniProtKB">
        <authorList>
            <consortium name="EnsemblPlants"/>
        </authorList>
    </citation>
    <scope>IDENTIFICATION</scope>
</reference>
<evidence type="ECO:0000256" key="1">
    <source>
        <dbReference type="ARBA" id="ARBA00009755"/>
    </source>
</evidence>
<organism evidence="3">
    <name type="scientific">Aegilops tauschii</name>
    <name type="common">Tausch's goatgrass</name>
    <name type="synonym">Aegilops squarrosa</name>
    <dbReference type="NCBI Taxonomy" id="37682"/>
    <lineage>
        <taxon>Eukaryota</taxon>
        <taxon>Viridiplantae</taxon>
        <taxon>Streptophyta</taxon>
        <taxon>Embryophyta</taxon>
        <taxon>Tracheophyta</taxon>
        <taxon>Spermatophyta</taxon>
        <taxon>Magnoliopsida</taxon>
        <taxon>Liliopsida</taxon>
        <taxon>Poales</taxon>
        <taxon>Poaceae</taxon>
        <taxon>BOP clade</taxon>
        <taxon>Pooideae</taxon>
        <taxon>Triticodae</taxon>
        <taxon>Triticeae</taxon>
        <taxon>Triticinae</taxon>
        <taxon>Aegilops</taxon>
    </lineage>
</organism>
<dbReference type="GO" id="GO:0016104">
    <property type="term" value="P:triterpenoid biosynthetic process"/>
    <property type="evidence" value="ECO:0007669"/>
    <property type="project" value="InterPro"/>
</dbReference>
<protein>
    <recommendedName>
        <fullName evidence="4">Squalene cyclase N-terminal domain-containing protein</fullName>
    </recommendedName>
</protein>
<feature type="compositionally biased region" description="Basic residues" evidence="2">
    <location>
        <begin position="10"/>
        <end position="22"/>
    </location>
</feature>
<dbReference type="GO" id="GO:0005811">
    <property type="term" value="C:lipid droplet"/>
    <property type="evidence" value="ECO:0007669"/>
    <property type="project" value="InterPro"/>
</dbReference>
<evidence type="ECO:0000313" key="3">
    <source>
        <dbReference type="EnsemblPlants" id="EMT15655"/>
    </source>
</evidence>
<dbReference type="InterPro" id="IPR008930">
    <property type="entry name" value="Terpenoid_cyclase/PrenylTrfase"/>
</dbReference>
<dbReference type="AlphaFoldDB" id="R7W9N4"/>